<dbReference type="OrthoDB" id="9763894at2"/>
<dbReference type="GO" id="GO:0046872">
    <property type="term" value="F:metal ion binding"/>
    <property type="evidence" value="ECO:0007669"/>
    <property type="project" value="UniProtKB-KW"/>
</dbReference>
<keyword evidence="4" id="KW-0479">Metal-binding</keyword>
<dbReference type="GO" id="GO:0009055">
    <property type="term" value="F:electron transfer activity"/>
    <property type="evidence" value="ECO:0007669"/>
    <property type="project" value="InterPro"/>
</dbReference>
<proteinExistence type="inferred from homology"/>
<evidence type="ECO:0000259" key="9">
    <source>
        <dbReference type="SMART" id="SM00790"/>
    </source>
</evidence>
<evidence type="ECO:0000256" key="6">
    <source>
        <dbReference type="ARBA" id="ARBA00023004"/>
    </source>
</evidence>
<dbReference type="PANTHER" id="PTHR30038">
    <property type="entry name" value="ALDEHYDE FERREDOXIN OXIDOREDUCTASE"/>
    <property type="match status" value="1"/>
</dbReference>
<evidence type="ECO:0000256" key="8">
    <source>
        <dbReference type="ARBA" id="ARBA00049934"/>
    </source>
</evidence>
<comment type="caution">
    <text evidence="10">The sequence shown here is derived from an EMBL/GenBank/DDBJ whole genome shotgun (WGS) entry which is preliminary data.</text>
</comment>
<keyword evidence="3" id="KW-0004">4Fe-4S</keyword>
<dbReference type="SMART" id="SM00790">
    <property type="entry name" value="AFOR_N"/>
    <property type="match status" value="1"/>
</dbReference>
<dbReference type="PANTHER" id="PTHR30038:SF8">
    <property type="entry name" value="ALDEHYDE FERREDOXIN OXIDOREDUCTASE"/>
    <property type="match status" value="1"/>
</dbReference>
<dbReference type="InterPro" id="IPR013983">
    <property type="entry name" value="Ald_Fedxn_OxRdtase_N"/>
</dbReference>
<dbReference type="InterPro" id="IPR013985">
    <property type="entry name" value="Ald_Fedxn_OxRdtase_dom3"/>
</dbReference>
<evidence type="ECO:0000256" key="1">
    <source>
        <dbReference type="ARBA" id="ARBA00001966"/>
    </source>
</evidence>
<dbReference type="Gene3D" id="3.60.9.10">
    <property type="entry name" value="Aldehyde ferredoxin oxidoreductase, N-terminal domain"/>
    <property type="match status" value="1"/>
</dbReference>
<keyword evidence="5 10" id="KW-0560">Oxidoreductase</keyword>
<evidence type="ECO:0000256" key="4">
    <source>
        <dbReference type="ARBA" id="ARBA00022723"/>
    </source>
</evidence>
<dbReference type="SUPFAM" id="SSF48310">
    <property type="entry name" value="Aldehyde ferredoxin oxidoreductase, C-terminal domains"/>
    <property type="match status" value="1"/>
</dbReference>
<dbReference type="Proteomes" id="UP000070456">
    <property type="component" value="Unassembled WGS sequence"/>
</dbReference>
<evidence type="ECO:0000256" key="5">
    <source>
        <dbReference type="ARBA" id="ARBA00023002"/>
    </source>
</evidence>
<evidence type="ECO:0000256" key="7">
    <source>
        <dbReference type="ARBA" id="ARBA00023014"/>
    </source>
</evidence>
<dbReference type="Gene3D" id="1.10.569.10">
    <property type="entry name" value="Aldehyde Ferredoxin Oxidoreductase Protein, subunit A, domain 2"/>
    <property type="match status" value="1"/>
</dbReference>
<reference evidence="10 11" key="1">
    <citation type="submission" date="2015-12" db="EMBL/GenBank/DDBJ databases">
        <title>Draft genome sequence of the thermoanaerobe Thermotalea metallivorans, an isolate from the runoff channel of the Great Artesian Basin, Australia.</title>
        <authorList>
            <person name="Patel B.K."/>
        </authorList>
    </citation>
    <scope>NUCLEOTIDE SEQUENCE [LARGE SCALE GENOMIC DNA]</scope>
    <source>
        <strain evidence="10 11">B2-1</strain>
    </source>
</reference>
<comment type="cofactor">
    <cofactor evidence="1">
        <name>[4Fe-4S] cluster</name>
        <dbReference type="ChEBI" id="CHEBI:49883"/>
    </cofactor>
</comment>
<evidence type="ECO:0000313" key="10">
    <source>
        <dbReference type="EMBL" id="KXG77191.1"/>
    </source>
</evidence>
<dbReference type="PATRIC" id="fig|520762.4.peg.803"/>
<evidence type="ECO:0000256" key="2">
    <source>
        <dbReference type="ARBA" id="ARBA00011032"/>
    </source>
</evidence>
<dbReference type="GO" id="GO:0016625">
    <property type="term" value="F:oxidoreductase activity, acting on the aldehyde or oxo group of donors, iron-sulfur protein as acceptor"/>
    <property type="evidence" value="ECO:0007669"/>
    <property type="project" value="InterPro"/>
</dbReference>
<protein>
    <submittedName>
        <fullName evidence="10">Putative oxidoreductase YdhV</fullName>
        <ecNumber evidence="10">1.-.-.-</ecNumber>
    </submittedName>
</protein>
<feature type="domain" description="Aldehyde ferredoxin oxidoreductase N-terminal" evidence="9">
    <location>
        <begin position="6"/>
        <end position="206"/>
    </location>
</feature>
<dbReference type="RefSeq" id="WP_068555095.1">
    <property type="nucleotide sequence ID" value="NZ_LOEE01000019.1"/>
</dbReference>
<dbReference type="SUPFAM" id="SSF56228">
    <property type="entry name" value="Aldehyde ferredoxin oxidoreductase, N-terminal domain"/>
    <property type="match status" value="1"/>
</dbReference>
<evidence type="ECO:0000313" key="11">
    <source>
        <dbReference type="Proteomes" id="UP000070456"/>
    </source>
</evidence>
<dbReference type="Pfam" id="PF02730">
    <property type="entry name" value="AFOR_N"/>
    <property type="match status" value="1"/>
</dbReference>
<keyword evidence="11" id="KW-1185">Reference proteome</keyword>
<dbReference type="GO" id="GO:0051539">
    <property type="term" value="F:4 iron, 4 sulfur cluster binding"/>
    <property type="evidence" value="ECO:0007669"/>
    <property type="project" value="UniProtKB-KW"/>
</dbReference>
<sequence length="596" mass="66867">MQNRKFIKVLEIDLTAKKTNLEKRKDLVPFLGGVGTGIKLLEEKIKPEFDCFHEAQPIIFSIGPMETIYPAVTKVVALFRSPLTGELGESHAGLRLGMAMRFAGYDAIVISGKAKTPVYLYISNEQVEFKNAEALWGLDTEETGRLLREKEPGTGLRSILRIGPAGEKLISFAGVNVDTYRHFGRLGLGALFGSKGLKGMIVHGDESESIPDKKEYPKVYREIYHKVMETDLMEKYHGIGTSINILSLHHMNSLPTRNLQESSFEFAQEISGESFAEEKLVRKLACSGCPVGCIHIGIHRKRFADPYEYAWSGISYDHELIFALGSFLGIGSKDDILSLIEIIERYGLDCISMGVLLGWITEAYQKGLISKEQLGRSIDFGDTEGYKFIIENVIKGTNEFYKTVSKGTHYAAETYGGKDFAAVLGKHEIAGYHTGYGHLLGMSVGARHSHLDNGGYALDQSLQEPDGEKLVDDLILEEMERNVQNCLVICLFSRKVYDLDTIVKALKAIGIDYSSEKLMDLGRDIFRRKIALKKKLGFDYRKLEFPKRFFETKTLHGLLKEDKAKDLLSIYMERAEKICAESVDLFARTDDEKKSI</sequence>
<dbReference type="InterPro" id="IPR001203">
    <property type="entry name" value="OxRdtase_Ald_Fedxn_C"/>
</dbReference>
<comment type="similarity">
    <text evidence="2">Belongs to the AOR/FOR family.</text>
</comment>
<accession>A0A140L9G6</accession>
<dbReference type="STRING" id="520762.AN619_07210"/>
<dbReference type="InterPro" id="IPR036021">
    <property type="entry name" value="Tungsten_al_ferr_oxy-like_C"/>
</dbReference>
<organism evidence="10 11">
    <name type="scientific">Thermotalea metallivorans</name>
    <dbReference type="NCBI Taxonomy" id="520762"/>
    <lineage>
        <taxon>Bacteria</taxon>
        <taxon>Bacillati</taxon>
        <taxon>Bacillota</taxon>
        <taxon>Clostridia</taxon>
        <taxon>Peptostreptococcales</taxon>
        <taxon>Thermotaleaceae</taxon>
        <taxon>Thermotalea</taxon>
    </lineage>
</organism>
<dbReference type="InterPro" id="IPR013984">
    <property type="entry name" value="Ald_Fedxn_OxRdtase_dom2"/>
</dbReference>
<dbReference type="InterPro" id="IPR036503">
    <property type="entry name" value="Ald_Fedxn_OxRdtase_N_sf"/>
</dbReference>
<dbReference type="Gene3D" id="1.10.599.10">
    <property type="entry name" value="Aldehyde Ferredoxin Oxidoreductase Protein, subunit A, domain 3"/>
    <property type="match status" value="1"/>
</dbReference>
<evidence type="ECO:0000256" key="3">
    <source>
        <dbReference type="ARBA" id="ARBA00022485"/>
    </source>
</evidence>
<dbReference type="EMBL" id="LOEE01000019">
    <property type="protein sequence ID" value="KXG77191.1"/>
    <property type="molecule type" value="Genomic_DNA"/>
</dbReference>
<keyword evidence="7" id="KW-0411">Iron-sulfur</keyword>
<dbReference type="EC" id="1.-.-.-" evidence="10"/>
<dbReference type="AlphaFoldDB" id="A0A140L9G6"/>
<comment type="cofactor">
    <cofactor evidence="8">
        <name>tungstopterin</name>
        <dbReference type="ChEBI" id="CHEBI:30402"/>
    </cofactor>
</comment>
<dbReference type="InterPro" id="IPR051919">
    <property type="entry name" value="W-dependent_AOR"/>
</dbReference>
<dbReference type="Pfam" id="PF01314">
    <property type="entry name" value="AFOR_C"/>
    <property type="match status" value="1"/>
</dbReference>
<gene>
    <name evidence="10" type="primary">ydhV_2</name>
    <name evidence="10" type="ORF">AN619_07210</name>
</gene>
<name>A0A140L9G6_9FIRM</name>
<keyword evidence="6" id="KW-0408">Iron</keyword>